<dbReference type="PANTHER" id="PTHR13878">
    <property type="entry name" value="GULONOLACTONE OXIDASE"/>
    <property type="match status" value="1"/>
</dbReference>
<dbReference type="InterPro" id="IPR006093">
    <property type="entry name" value="Oxy_OxRdtase_FAD_BS"/>
</dbReference>
<dbReference type="InterPro" id="IPR015345">
    <property type="entry name" value="Cytokinin_DH_FAD/cytokin-bd"/>
</dbReference>
<evidence type="ECO:0000313" key="7">
    <source>
        <dbReference type="EMBL" id="SDO26019.1"/>
    </source>
</evidence>
<dbReference type="InterPro" id="IPR016164">
    <property type="entry name" value="FAD-linked_Oxase-like_C"/>
</dbReference>
<dbReference type="InterPro" id="IPR016170">
    <property type="entry name" value="Cytok_DH_C_sf"/>
</dbReference>
<accession>A0A1H0I3P1</accession>
<evidence type="ECO:0000313" key="8">
    <source>
        <dbReference type="Proteomes" id="UP000199651"/>
    </source>
</evidence>
<feature type="domain" description="FAD-binding PCMH-type" evidence="6">
    <location>
        <begin position="68"/>
        <end position="238"/>
    </location>
</feature>
<reference evidence="8" key="1">
    <citation type="submission" date="2016-10" db="EMBL/GenBank/DDBJ databases">
        <authorList>
            <person name="Varghese N."/>
            <person name="Submissions S."/>
        </authorList>
    </citation>
    <scope>NUCLEOTIDE SEQUENCE [LARGE SCALE GENOMIC DNA]</scope>
    <source>
        <strain evidence="8">IBRC-M 10655</strain>
    </source>
</reference>
<dbReference type="GO" id="GO:0009690">
    <property type="term" value="P:cytokinin metabolic process"/>
    <property type="evidence" value="ECO:0007669"/>
    <property type="project" value="InterPro"/>
</dbReference>
<keyword evidence="8" id="KW-1185">Reference proteome</keyword>
<dbReference type="STRING" id="504798.SAMN05421871_10890"/>
<keyword evidence="5" id="KW-0560">Oxidoreductase</keyword>
<evidence type="ECO:0000256" key="5">
    <source>
        <dbReference type="ARBA" id="ARBA00023002"/>
    </source>
</evidence>
<dbReference type="Gene3D" id="3.30.465.10">
    <property type="match status" value="1"/>
</dbReference>
<evidence type="ECO:0000256" key="2">
    <source>
        <dbReference type="ARBA" id="ARBA00005466"/>
    </source>
</evidence>
<dbReference type="InterPro" id="IPR050432">
    <property type="entry name" value="FAD-linked_Oxidoreductases_BP"/>
</dbReference>
<evidence type="ECO:0000256" key="3">
    <source>
        <dbReference type="ARBA" id="ARBA00022630"/>
    </source>
</evidence>
<dbReference type="SUPFAM" id="SSF56176">
    <property type="entry name" value="FAD-binding/transporter-associated domain-like"/>
    <property type="match status" value="1"/>
</dbReference>
<dbReference type="PROSITE" id="PS00862">
    <property type="entry name" value="OX2_COVAL_FAD"/>
    <property type="match status" value="1"/>
</dbReference>
<dbReference type="InterPro" id="IPR016167">
    <property type="entry name" value="FAD-bd_PCMH_sub1"/>
</dbReference>
<evidence type="ECO:0000256" key="4">
    <source>
        <dbReference type="ARBA" id="ARBA00022827"/>
    </source>
</evidence>
<dbReference type="InterPro" id="IPR006094">
    <property type="entry name" value="Oxid_FAD_bind_N"/>
</dbReference>
<dbReference type="InterPro" id="IPR016169">
    <property type="entry name" value="FAD-bd_PCMH_sub2"/>
</dbReference>
<proteinExistence type="inferred from homology"/>
<dbReference type="Gene3D" id="3.30.43.10">
    <property type="entry name" value="Uridine Diphospho-n-acetylenolpyruvylglucosamine Reductase, domain 2"/>
    <property type="match status" value="1"/>
</dbReference>
<sequence>MRETGLNRRRFLAVGAATAVVAFDPLGIGWLTEADASPNGIPVPRLDGELVTDDAALAEAAEDYGQIVHERPRAVLRPGSVKDIAKIITFAAAHDITVAMRGQGHAVHGQAQAGAGVVIDSRTMARVHSVAADRAVVDAGVTWSDLIKRTLASGLTPPVATDYIGLSVGGTLSVGGIGGASSHHGMLVDNVIALEVVTGTGDVMACSKTKNRKLFDAVLGGLGQYAVIVRATVRLIPAPSTARVYNLTYDDLPSLLTAQRTAVADGRFSYLEGQVVPVEGGWDYLLEGVAYFTAPNSPDDTAMLAGLPAPKSTEIAELPYFDWLDRITALVDQLRPLKFPNPWINLFLPDAATDAYVADLVSRLNPADVGGPILLYPVPRGRLTTPMVALPDSPTVFLFAMLRVVAPPNDDTVRRLLADNRAAYDAAVAAGGKQYPVSAIPVRPGDWRAHYGDRYSVALRAKARFDPHGVLTPGQHVFP</sequence>
<dbReference type="GO" id="GO:0019139">
    <property type="term" value="F:cytokinin dehydrogenase activity"/>
    <property type="evidence" value="ECO:0007669"/>
    <property type="project" value="InterPro"/>
</dbReference>
<dbReference type="AlphaFoldDB" id="A0A1H0I3P1"/>
<dbReference type="Gene3D" id="3.40.462.10">
    <property type="entry name" value="FAD-linked oxidases, C-terminal domain"/>
    <property type="match status" value="1"/>
</dbReference>
<comment type="similarity">
    <text evidence="2">Belongs to the oxygen-dependent FAD-linked oxidoreductase family.</text>
</comment>
<dbReference type="Proteomes" id="UP000199651">
    <property type="component" value="Unassembled WGS sequence"/>
</dbReference>
<dbReference type="Pfam" id="PF09265">
    <property type="entry name" value="Cytokin-bind"/>
    <property type="match status" value="1"/>
</dbReference>
<evidence type="ECO:0000259" key="6">
    <source>
        <dbReference type="PROSITE" id="PS51387"/>
    </source>
</evidence>
<dbReference type="SUPFAM" id="SSF55103">
    <property type="entry name" value="FAD-linked oxidases, C-terminal domain"/>
    <property type="match status" value="1"/>
</dbReference>
<gene>
    <name evidence="7" type="ORF">SAMN05192558_102391</name>
</gene>
<keyword evidence="3" id="KW-0285">Flavoprotein</keyword>
<name>A0A1H0I3P1_9PSEU</name>
<dbReference type="InterPro" id="IPR036318">
    <property type="entry name" value="FAD-bd_PCMH-like_sf"/>
</dbReference>
<dbReference type="GO" id="GO:0071949">
    <property type="term" value="F:FAD binding"/>
    <property type="evidence" value="ECO:0007669"/>
    <property type="project" value="InterPro"/>
</dbReference>
<dbReference type="InterPro" id="IPR006311">
    <property type="entry name" value="TAT_signal"/>
</dbReference>
<dbReference type="PROSITE" id="PS51387">
    <property type="entry name" value="FAD_PCMH"/>
    <property type="match status" value="1"/>
</dbReference>
<dbReference type="RefSeq" id="WP_091370918.1">
    <property type="nucleotide sequence ID" value="NZ_FNDV01000008.1"/>
</dbReference>
<dbReference type="Pfam" id="PF01565">
    <property type="entry name" value="FAD_binding_4"/>
    <property type="match status" value="1"/>
</dbReference>
<comment type="cofactor">
    <cofactor evidence="1">
        <name>FAD</name>
        <dbReference type="ChEBI" id="CHEBI:57692"/>
    </cofactor>
</comment>
<organism evidence="7 8">
    <name type="scientific">Actinokineospora alba</name>
    <dbReference type="NCBI Taxonomy" id="504798"/>
    <lineage>
        <taxon>Bacteria</taxon>
        <taxon>Bacillati</taxon>
        <taxon>Actinomycetota</taxon>
        <taxon>Actinomycetes</taxon>
        <taxon>Pseudonocardiales</taxon>
        <taxon>Pseudonocardiaceae</taxon>
        <taxon>Actinokineospora</taxon>
    </lineage>
</organism>
<keyword evidence="4" id="KW-0274">FAD</keyword>
<protein>
    <submittedName>
        <fullName evidence="7">FAD/FMN-containing dehydrogenase</fullName>
    </submittedName>
</protein>
<dbReference type="OrthoDB" id="6278354at2"/>
<evidence type="ECO:0000256" key="1">
    <source>
        <dbReference type="ARBA" id="ARBA00001974"/>
    </source>
</evidence>
<dbReference type="InterPro" id="IPR016166">
    <property type="entry name" value="FAD-bd_PCMH"/>
</dbReference>
<dbReference type="PROSITE" id="PS51318">
    <property type="entry name" value="TAT"/>
    <property type="match status" value="1"/>
</dbReference>
<dbReference type="EMBL" id="FNJB01000002">
    <property type="protein sequence ID" value="SDO26019.1"/>
    <property type="molecule type" value="Genomic_DNA"/>
</dbReference>
<dbReference type="PANTHER" id="PTHR13878:SF53">
    <property type="entry name" value="CYTOKININ DEHYDROGENASE 6"/>
    <property type="match status" value="1"/>
</dbReference>